<comment type="pathway">
    <text evidence="3 4">Cofactor biosynthesis; coenzyme A biosynthesis; CoA from (R)-pantothenate: step 3/5.</text>
</comment>
<dbReference type="InterPro" id="IPR035929">
    <property type="entry name" value="CoaB-like_sf"/>
</dbReference>
<dbReference type="InterPro" id="IPR005252">
    <property type="entry name" value="CoaBC"/>
</dbReference>
<reference evidence="8" key="1">
    <citation type="submission" date="2015-07" db="EMBL/GenBank/DDBJ databases">
        <title>Draft Genome Sequence of Oceanobacillus picturae Heshi-B3 that Was Isolated from Fermented Rice Bran with Aging Salted Mackerel, Which Was Named Heshiko as Traditional Fermented Seafood in Japan.</title>
        <authorList>
            <person name="Akuzawa S."/>
            <person name="Nakagawa J."/>
            <person name="Kanekatsu T."/>
            <person name="Kanesaki Y."/>
            <person name="Suzuki T."/>
        </authorList>
    </citation>
    <scope>NUCLEOTIDE SEQUENCE [LARGE SCALE GENOMIC DNA]</scope>
    <source>
        <strain evidence="8">Heshi-B3</strain>
    </source>
</reference>
<evidence type="ECO:0000256" key="1">
    <source>
        <dbReference type="ARBA" id="ARBA00022793"/>
    </source>
</evidence>
<evidence type="ECO:0000256" key="2">
    <source>
        <dbReference type="ARBA" id="ARBA00023239"/>
    </source>
</evidence>
<dbReference type="InterPro" id="IPR003382">
    <property type="entry name" value="Flavoprotein"/>
</dbReference>
<feature type="active site" description="Proton donor" evidence="3">
    <location>
        <position position="157"/>
    </location>
</feature>
<dbReference type="InterPro" id="IPR007085">
    <property type="entry name" value="DNA/pantothenate-metab_flavo_C"/>
</dbReference>
<comment type="caution">
    <text evidence="7">The sequence shown here is derived from an EMBL/GenBank/DDBJ whole genome shotgun (WGS) entry which is preliminary data.</text>
</comment>
<dbReference type="EMBL" id="BBXV01000022">
    <property type="protein sequence ID" value="GAQ17838.1"/>
    <property type="molecule type" value="Genomic_DNA"/>
</dbReference>
<dbReference type="UniPathway" id="UPA00241">
    <property type="reaction ID" value="UER00353"/>
</dbReference>
<comment type="catalytic activity">
    <reaction evidence="3 4">
        <text>(R)-4'-phosphopantothenate + L-cysteine + CTP = N-[(R)-4-phosphopantothenoyl]-L-cysteine + CMP + diphosphate + H(+)</text>
        <dbReference type="Rhea" id="RHEA:19397"/>
        <dbReference type="ChEBI" id="CHEBI:10986"/>
        <dbReference type="ChEBI" id="CHEBI:15378"/>
        <dbReference type="ChEBI" id="CHEBI:33019"/>
        <dbReference type="ChEBI" id="CHEBI:35235"/>
        <dbReference type="ChEBI" id="CHEBI:37563"/>
        <dbReference type="ChEBI" id="CHEBI:59458"/>
        <dbReference type="ChEBI" id="CHEBI:60377"/>
        <dbReference type="EC" id="6.3.2.5"/>
    </reaction>
</comment>
<feature type="region of interest" description="Phosphopantothenate--cysteine ligase" evidence="3">
    <location>
        <begin position="192"/>
        <end position="404"/>
    </location>
</feature>
<feature type="domain" description="Flavoprotein" evidence="5">
    <location>
        <begin position="5"/>
        <end position="177"/>
    </location>
</feature>
<evidence type="ECO:0000313" key="8">
    <source>
        <dbReference type="Proteomes" id="UP000052946"/>
    </source>
</evidence>
<dbReference type="SUPFAM" id="SSF102645">
    <property type="entry name" value="CoaB-like"/>
    <property type="match status" value="1"/>
</dbReference>
<comment type="cofactor">
    <cofactor evidence="3">
        <name>Mg(2+)</name>
        <dbReference type="ChEBI" id="CHEBI:18420"/>
    </cofactor>
</comment>
<comment type="similarity">
    <text evidence="3 4">In the C-terminal section; belongs to the PPC synthetase family.</text>
</comment>
<accession>A0A0U9H5C1</accession>
<dbReference type="PANTHER" id="PTHR14359">
    <property type="entry name" value="HOMO-OLIGOMERIC FLAVIN CONTAINING CYS DECARBOXYLASE FAMILY"/>
    <property type="match status" value="1"/>
</dbReference>
<proteinExistence type="inferred from homology"/>
<comment type="caution">
    <text evidence="3">Lacks conserved residue(s) required for the propagation of feature annotation.</text>
</comment>
<keyword evidence="1 3" id="KW-0210">Decarboxylase</keyword>
<feature type="domain" description="DNA/pantothenate metabolism flavoprotein C-terminal" evidence="6">
    <location>
        <begin position="187"/>
        <end position="396"/>
    </location>
</feature>
<comment type="function">
    <text evidence="4">Catalyzes two steps in the biosynthesis of coenzyme A. In the first step cysteine is conjugated to 4'-phosphopantothenate to form 4-phosphopantothenoylcysteine, in the latter compound is decarboxylated to form 4'-phosphopantotheine.</text>
</comment>
<comment type="function">
    <text evidence="3">Catalyzes two sequential steps in the biosynthesis of coenzyme A. In the first step cysteine is conjugated to 4'-phosphopantothenate to form 4-phosphopantothenoylcysteine. In the second step the latter compound is decarboxylated to form 4'-phosphopantotheine.</text>
</comment>
<dbReference type="PANTHER" id="PTHR14359:SF6">
    <property type="entry name" value="PHOSPHOPANTOTHENOYLCYSTEINE DECARBOXYLASE"/>
    <property type="match status" value="1"/>
</dbReference>
<keyword evidence="3 4" id="KW-0288">FMN</keyword>
<evidence type="ECO:0000256" key="3">
    <source>
        <dbReference type="HAMAP-Rule" id="MF_02225"/>
    </source>
</evidence>
<feature type="binding site" evidence="3">
    <location>
        <position position="339"/>
    </location>
    <ligand>
        <name>CTP</name>
        <dbReference type="ChEBI" id="CHEBI:37563"/>
    </ligand>
</feature>
<protein>
    <recommendedName>
        <fullName evidence="3">Coenzyme A biosynthesis bifunctional protein CoaBC</fullName>
    </recommendedName>
    <alternativeName>
        <fullName evidence="3">DNA/pantothenate metabolism flavoprotein</fullName>
    </alternativeName>
    <alternativeName>
        <fullName evidence="3">Phosphopantothenoylcysteine synthetase/decarboxylase</fullName>
        <shortName evidence="3">PPCS-PPCDC</shortName>
    </alternativeName>
    <domain>
        <recommendedName>
            <fullName evidence="3">Phosphopantothenoylcysteine decarboxylase</fullName>
            <shortName evidence="3">PPC decarboxylase</shortName>
            <shortName evidence="3">PPC-DC</shortName>
            <ecNumber evidence="3">4.1.1.36</ecNumber>
        </recommendedName>
        <alternativeName>
            <fullName evidence="3">CoaC</fullName>
        </alternativeName>
    </domain>
    <domain>
        <recommendedName>
            <fullName evidence="3">Phosphopantothenate--cysteine ligase</fullName>
            <ecNumber evidence="3">6.3.2.5</ecNumber>
        </recommendedName>
        <alternativeName>
            <fullName evidence="3">CoaB</fullName>
        </alternativeName>
        <alternativeName>
            <fullName evidence="3">Phosphopantothenoylcysteine synthetase</fullName>
            <shortName evidence="3">PPC synthetase</shortName>
            <shortName evidence="3">PPC-S</shortName>
        </alternativeName>
    </domain>
</protein>
<dbReference type="HAMAP" id="MF_02225">
    <property type="entry name" value="CoaBC"/>
    <property type="match status" value="1"/>
</dbReference>
<dbReference type="SUPFAM" id="SSF52507">
    <property type="entry name" value="Homo-oligomeric flavin-containing Cys decarboxylases, HFCD"/>
    <property type="match status" value="1"/>
</dbReference>
<keyword evidence="3 4" id="KW-0436">Ligase</keyword>
<organism evidence="7 8">
    <name type="scientific">Oceanobacillus picturae</name>
    <dbReference type="NCBI Taxonomy" id="171693"/>
    <lineage>
        <taxon>Bacteria</taxon>
        <taxon>Bacillati</taxon>
        <taxon>Bacillota</taxon>
        <taxon>Bacilli</taxon>
        <taxon>Bacillales</taxon>
        <taxon>Bacillaceae</taxon>
        <taxon>Oceanobacillus</taxon>
    </lineage>
</organism>
<reference evidence="7 8" key="2">
    <citation type="journal article" date="2016" name="Genome Announc.">
        <title>Draft Genome Sequence of Oceanobacillus picturae Heshi-B3, Isolated from Fermented Rice Bran in a Traditional Japanese Seafood Dish.</title>
        <authorList>
            <person name="Akuzawa S."/>
            <person name="Nagaoka J."/>
            <person name="Kanekatsu M."/>
            <person name="Kanesaki Y."/>
            <person name="Suzuki T."/>
        </authorList>
    </citation>
    <scope>NUCLEOTIDE SEQUENCE [LARGE SCALE GENOMIC DNA]</scope>
    <source>
        <strain evidence="7 8">Heshi-B3</strain>
    </source>
</reference>
<keyword evidence="3 4" id="KW-0285">Flavoprotein</keyword>
<keyword evidence="3" id="KW-0511">Multifunctional enzyme</keyword>
<comment type="pathway">
    <text evidence="3 4">Cofactor biosynthesis; coenzyme A biosynthesis; CoA from (R)-pantothenate: step 2/5.</text>
</comment>
<dbReference type="GO" id="GO:0071513">
    <property type="term" value="C:phosphopantothenoylcysteine decarboxylase complex"/>
    <property type="evidence" value="ECO:0007669"/>
    <property type="project" value="TreeGrafter"/>
</dbReference>
<dbReference type="GO" id="GO:0004633">
    <property type="term" value="F:phosphopantothenoylcysteine decarboxylase activity"/>
    <property type="evidence" value="ECO:0007669"/>
    <property type="project" value="UniProtKB-UniRule"/>
</dbReference>
<dbReference type="Proteomes" id="UP000052946">
    <property type="component" value="Unassembled WGS sequence"/>
</dbReference>
<evidence type="ECO:0000256" key="4">
    <source>
        <dbReference type="RuleBase" id="RU364078"/>
    </source>
</evidence>
<dbReference type="EC" id="4.1.1.36" evidence="3"/>
<dbReference type="InterPro" id="IPR036551">
    <property type="entry name" value="Flavin_trans-like"/>
</dbReference>
<gene>
    <name evidence="3" type="primary">coaBC</name>
    <name evidence="7" type="ORF">OPHB3_1775</name>
</gene>
<dbReference type="Pfam" id="PF04127">
    <property type="entry name" value="DFP"/>
    <property type="match status" value="1"/>
</dbReference>
<dbReference type="GO" id="GO:0004632">
    <property type="term" value="F:phosphopantothenate--cysteine ligase activity"/>
    <property type="evidence" value="ECO:0007669"/>
    <property type="project" value="UniProtKB-UniRule"/>
</dbReference>
<keyword evidence="2 3" id="KW-0456">Lyase</keyword>
<evidence type="ECO:0000259" key="5">
    <source>
        <dbReference type="Pfam" id="PF02441"/>
    </source>
</evidence>
<evidence type="ECO:0000259" key="6">
    <source>
        <dbReference type="Pfam" id="PF04127"/>
    </source>
</evidence>
<feature type="region of interest" description="Phosphopantothenoylcysteine decarboxylase" evidence="3">
    <location>
        <begin position="1"/>
        <end position="191"/>
    </location>
</feature>
<dbReference type="OrthoDB" id="9802554at2"/>
<dbReference type="GO" id="GO:0046872">
    <property type="term" value="F:metal ion binding"/>
    <property type="evidence" value="ECO:0007669"/>
    <property type="project" value="UniProtKB-KW"/>
</dbReference>
<feature type="binding site" evidence="3">
    <location>
        <position position="291"/>
    </location>
    <ligand>
        <name>CTP</name>
        <dbReference type="ChEBI" id="CHEBI:37563"/>
    </ligand>
</feature>
<dbReference type="Gene3D" id="3.40.50.1950">
    <property type="entry name" value="Flavin prenyltransferase-like"/>
    <property type="match status" value="1"/>
</dbReference>
<dbReference type="Gene3D" id="3.40.50.10300">
    <property type="entry name" value="CoaB-like"/>
    <property type="match status" value="1"/>
</dbReference>
<dbReference type="NCBIfam" id="TIGR00521">
    <property type="entry name" value="coaBC_dfp"/>
    <property type="match status" value="1"/>
</dbReference>
<feature type="binding site" evidence="3">
    <location>
        <position position="281"/>
    </location>
    <ligand>
        <name>CTP</name>
        <dbReference type="ChEBI" id="CHEBI:37563"/>
    </ligand>
</feature>
<comment type="similarity">
    <text evidence="3 4">In the N-terminal section; belongs to the HFCD (homo-oligomeric flavin containing Cys decarboxylase) superfamily.</text>
</comment>
<feature type="binding site" evidence="3">
    <location>
        <position position="325"/>
    </location>
    <ligand>
        <name>CTP</name>
        <dbReference type="ChEBI" id="CHEBI:37563"/>
    </ligand>
</feature>
<dbReference type="GO" id="GO:0015941">
    <property type="term" value="P:pantothenate catabolic process"/>
    <property type="evidence" value="ECO:0007669"/>
    <property type="project" value="InterPro"/>
</dbReference>
<dbReference type="AlphaFoldDB" id="A0A0U9H5C1"/>
<name>A0A0U9H5C1_9BACI</name>
<dbReference type="EC" id="6.3.2.5" evidence="3"/>
<dbReference type="Pfam" id="PF02441">
    <property type="entry name" value="Flavoprotein"/>
    <property type="match status" value="1"/>
</dbReference>
<comment type="catalytic activity">
    <reaction evidence="3 4">
        <text>N-[(R)-4-phosphopantothenoyl]-L-cysteine + H(+) = (R)-4'-phosphopantetheine + CO2</text>
        <dbReference type="Rhea" id="RHEA:16793"/>
        <dbReference type="ChEBI" id="CHEBI:15378"/>
        <dbReference type="ChEBI" id="CHEBI:16526"/>
        <dbReference type="ChEBI" id="CHEBI:59458"/>
        <dbReference type="ChEBI" id="CHEBI:61723"/>
        <dbReference type="EC" id="4.1.1.36"/>
    </reaction>
</comment>
<dbReference type="GO" id="GO:0010181">
    <property type="term" value="F:FMN binding"/>
    <property type="evidence" value="ECO:0007669"/>
    <property type="project" value="UniProtKB-UniRule"/>
</dbReference>
<evidence type="ECO:0000313" key="7">
    <source>
        <dbReference type="EMBL" id="GAQ17838.1"/>
    </source>
</evidence>
<feature type="binding site" evidence="3">
    <location>
        <position position="343"/>
    </location>
    <ligand>
        <name>CTP</name>
        <dbReference type="ChEBI" id="CHEBI:37563"/>
    </ligand>
</feature>
<comment type="cofactor">
    <cofactor evidence="3">
        <name>FMN</name>
        <dbReference type="ChEBI" id="CHEBI:58210"/>
    </cofactor>
    <text evidence="3">Binds 1 FMN per subunit.</text>
</comment>
<dbReference type="GO" id="GO:0015937">
    <property type="term" value="P:coenzyme A biosynthetic process"/>
    <property type="evidence" value="ECO:0007669"/>
    <property type="project" value="UniProtKB-UniRule"/>
</dbReference>
<sequence>MIKDKKILLGVSGGIAAYKACALTSKLTQQGANVKVVMTKSAVEFVSPLTFQALSRNPVYTDTFDEKDPSKIAHIDLADWADFILLAPATANIIGKLANGIADDMLSTLLLASEAPVYIAPAMNVHMYAHRAVRKNMQQLESWGYHFIEPGAGYLACGYVGKGRLEEPETIIETIIHHQREEMIENLSGKKVLISAGPTREKVDPVRYFTNRSSGKMGFALAEAAAAQGAEVTLIAGPSEQVLKEQNIHRINVVTAAEMYEEMHRYYAASDIVIKAAAVADYKPKHVYTEKMKKQGGNLQLEMVRTQDILMSLGNKKDKQFLVGFAAETNEPLKYGLQKLRAKNLDAIIINNVAAQGAGFEGDTNMVTYVNKQEDRNEIGLATKTEVAKSIIQLILRDMKDEDM</sequence>
<keyword evidence="3" id="KW-0460">Magnesium</keyword>
<dbReference type="RefSeq" id="WP_058950063.1">
    <property type="nucleotide sequence ID" value="NZ_BBXV01000022.1"/>
</dbReference>
<keyword evidence="3" id="KW-0479">Metal-binding</keyword>